<dbReference type="HOGENOM" id="CLU_1516285_0_0_11"/>
<dbReference type="KEGG" id="mpa:MAP_0941"/>
<reference evidence="2 3" key="1">
    <citation type="journal article" date="2005" name="Proc. Natl. Acad. Sci. U.S.A.">
        <title>The complete genome sequence of Mycobacterium avium subspecies paratuberculosis.</title>
        <authorList>
            <person name="Li L."/>
            <person name="Bannantine J.P."/>
            <person name="Zhang Q."/>
            <person name="Amonsin A."/>
            <person name="May B.J."/>
            <person name="Alt D."/>
            <person name="Banerji N."/>
            <person name="Kanjilal S."/>
            <person name="Kapur V."/>
        </authorList>
    </citation>
    <scope>NUCLEOTIDE SEQUENCE [LARGE SCALE GENOMIC DNA]</scope>
    <source>
        <strain evidence="3">ATCC BAA-968 / K-10</strain>
    </source>
</reference>
<keyword evidence="3" id="KW-1185">Reference proteome</keyword>
<gene>
    <name evidence="2" type="ordered locus">MAP_0941</name>
</gene>
<protein>
    <submittedName>
        <fullName evidence="2">Uncharacterized protein</fullName>
    </submittedName>
</protein>
<dbReference type="EMBL" id="AE016958">
    <property type="protein sequence ID" value="AAS03258.1"/>
    <property type="molecule type" value="Genomic_DNA"/>
</dbReference>
<evidence type="ECO:0000256" key="1">
    <source>
        <dbReference type="SAM" id="MobiDB-lite"/>
    </source>
</evidence>
<name>Q741Z6_MYCPA</name>
<dbReference type="Proteomes" id="UP000000580">
    <property type="component" value="Chromosome"/>
</dbReference>
<accession>Q741Z6</accession>
<feature type="compositionally biased region" description="Basic and acidic residues" evidence="1">
    <location>
        <begin position="16"/>
        <end position="29"/>
    </location>
</feature>
<feature type="region of interest" description="Disordered" evidence="1">
    <location>
        <begin position="1"/>
        <end position="29"/>
    </location>
</feature>
<organism evidence="2 3">
    <name type="scientific">Mycolicibacterium paratuberculosis (strain ATCC BAA-968 / K-10)</name>
    <name type="common">Mycobacterium paratuberculosis</name>
    <dbReference type="NCBI Taxonomy" id="262316"/>
    <lineage>
        <taxon>Bacteria</taxon>
        <taxon>Bacillati</taxon>
        <taxon>Actinomycetota</taxon>
        <taxon>Actinomycetes</taxon>
        <taxon>Mycobacteriales</taxon>
        <taxon>Mycobacteriaceae</taxon>
        <taxon>Mycobacterium</taxon>
        <taxon>Mycobacterium avium complex (MAC)</taxon>
    </lineage>
</organism>
<evidence type="ECO:0000313" key="3">
    <source>
        <dbReference type="Proteomes" id="UP000000580"/>
    </source>
</evidence>
<sequence length="177" mass="18908">MRLRQPQRRAAAAAPQRERAGGAQADDRHHGVLGTAAADGVAMPGHAVRAVPITAQPHRGERLAEFAGVDVVEPAAQPGQHRMRRLVDREVVKAHQPRHVDHPVVHLPAFLPPRHRRQQGIEQIIGVGEPAGADFDEGAVAELPALGVLEQGALNRDLHATQFIAHPFDPEAAAAGV</sequence>
<evidence type="ECO:0000313" key="2">
    <source>
        <dbReference type="EMBL" id="AAS03258.1"/>
    </source>
</evidence>
<dbReference type="STRING" id="262316.MAP_0941"/>
<proteinExistence type="predicted"/>
<dbReference type="AlphaFoldDB" id="Q741Z6"/>